<dbReference type="AlphaFoldDB" id="A0A6P8YN77"/>
<evidence type="ECO:0000256" key="4">
    <source>
        <dbReference type="SAM" id="SignalP"/>
    </source>
</evidence>
<keyword evidence="4" id="KW-0732">Signal</keyword>
<proteinExistence type="inferred from homology"/>
<dbReference type="FunFam" id="2.60.40.770:FF:000001">
    <property type="entry name" value="NPC intracellular cholesterol transporter 2"/>
    <property type="match status" value="1"/>
</dbReference>
<keyword evidence="6" id="KW-1185">Reference proteome</keyword>
<comment type="subcellular location">
    <subcellularLocation>
        <location evidence="1">Secreted</location>
    </subcellularLocation>
</comment>
<evidence type="ECO:0000313" key="7">
    <source>
        <dbReference type="RefSeq" id="XP_034238291.1"/>
    </source>
</evidence>
<accession>A0A6P8YN77</accession>
<keyword evidence="3" id="KW-0964">Secreted</keyword>
<dbReference type="Pfam" id="PF02221">
    <property type="entry name" value="E1_DerP2_DerF2"/>
    <property type="match status" value="1"/>
</dbReference>
<dbReference type="OrthoDB" id="6489092at2759"/>
<dbReference type="KEGG" id="tpal:117643474"/>
<dbReference type="RefSeq" id="XP_034238291.1">
    <property type="nucleotide sequence ID" value="XM_034382400.1"/>
</dbReference>
<dbReference type="GO" id="GO:0032934">
    <property type="term" value="F:sterol binding"/>
    <property type="evidence" value="ECO:0007669"/>
    <property type="project" value="InterPro"/>
</dbReference>
<dbReference type="GO" id="GO:0015918">
    <property type="term" value="P:sterol transport"/>
    <property type="evidence" value="ECO:0007669"/>
    <property type="project" value="InterPro"/>
</dbReference>
<organism evidence="7">
    <name type="scientific">Thrips palmi</name>
    <name type="common">Melon thrips</name>
    <dbReference type="NCBI Taxonomy" id="161013"/>
    <lineage>
        <taxon>Eukaryota</taxon>
        <taxon>Metazoa</taxon>
        <taxon>Ecdysozoa</taxon>
        <taxon>Arthropoda</taxon>
        <taxon>Hexapoda</taxon>
        <taxon>Insecta</taxon>
        <taxon>Pterygota</taxon>
        <taxon>Neoptera</taxon>
        <taxon>Paraneoptera</taxon>
        <taxon>Thysanoptera</taxon>
        <taxon>Terebrantia</taxon>
        <taxon>Thripoidea</taxon>
        <taxon>Thripidae</taxon>
        <taxon>Thrips</taxon>
    </lineage>
</organism>
<gene>
    <name evidence="7" type="primary">LOC117643474</name>
</gene>
<dbReference type="PANTHER" id="PTHR11306">
    <property type="entry name" value="NIEMANN PICK TYPE C2 PROTEIN NPC2-RELATED"/>
    <property type="match status" value="1"/>
</dbReference>
<feature type="signal peptide" evidence="4">
    <location>
        <begin position="1"/>
        <end position="21"/>
    </location>
</feature>
<dbReference type="FunCoup" id="A0A6P8YN77">
    <property type="interactions" value="104"/>
</dbReference>
<feature type="chain" id="PRO_5028440028" evidence="4">
    <location>
        <begin position="22"/>
        <end position="158"/>
    </location>
</feature>
<feature type="domain" description="MD-2-related lipid-recognition" evidence="5">
    <location>
        <begin position="30"/>
        <end position="152"/>
    </location>
</feature>
<protein>
    <submittedName>
        <fullName evidence="7">NPC intracellular cholesterol transporter 2-like</fullName>
    </submittedName>
</protein>
<evidence type="ECO:0000313" key="6">
    <source>
        <dbReference type="Proteomes" id="UP000515158"/>
    </source>
</evidence>
<dbReference type="InterPro" id="IPR014756">
    <property type="entry name" value="Ig_E-set"/>
</dbReference>
<dbReference type="Gene3D" id="2.60.40.770">
    <property type="match status" value="1"/>
</dbReference>
<dbReference type="PANTHER" id="PTHR11306:SF36">
    <property type="entry name" value="NIEMANN-PICK TYPE C-2C-RELATED"/>
    <property type="match status" value="1"/>
</dbReference>
<evidence type="ECO:0000256" key="2">
    <source>
        <dbReference type="ARBA" id="ARBA00006370"/>
    </source>
</evidence>
<dbReference type="SUPFAM" id="SSF81296">
    <property type="entry name" value="E set domains"/>
    <property type="match status" value="1"/>
</dbReference>
<name>A0A6P8YN77_THRPL</name>
<dbReference type="InParanoid" id="A0A6P8YN77"/>
<sequence>MMPTPLLSALLLLAAAGACIAEDVIPPTPFLSCPTPKDPIEVRVKGCTGAVCKVPKGQIAGMEVDFEVDQDVARLDAVVTAYALGAVLEFPLKQKNACKSLTNAECPLDKYEVVTYKLELPVESTYPSISLVVDIGLRDKNQRYMMCYRLNLAVVDPE</sequence>
<dbReference type="InterPro" id="IPR003172">
    <property type="entry name" value="ML_dom"/>
</dbReference>
<comment type="similarity">
    <text evidence="2">Belongs to the NPC2 family.</text>
</comment>
<reference evidence="7" key="1">
    <citation type="submission" date="2025-08" db="UniProtKB">
        <authorList>
            <consortium name="RefSeq"/>
        </authorList>
    </citation>
    <scope>IDENTIFICATION</scope>
    <source>
        <tissue evidence="7">Total insect</tissue>
    </source>
</reference>
<dbReference type="GeneID" id="117643474"/>
<evidence type="ECO:0000259" key="5">
    <source>
        <dbReference type="SMART" id="SM00737"/>
    </source>
</evidence>
<dbReference type="InterPro" id="IPR039670">
    <property type="entry name" value="NPC2-like"/>
</dbReference>
<evidence type="ECO:0000256" key="1">
    <source>
        <dbReference type="ARBA" id="ARBA00004613"/>
    </source>
</evidence>
<dbReference type="SMART" id="SM00737">
    <property type="entry name" value="ML"/>
    <property type="match status" value="1"/>
</dbReference>
<evidence type="ECO:0000256" key="3">
    <source>
        <dbReference type="ARBA" id="ARBA00022525"/>
    </source>
</evidence>
<dbReference type="Proteomes" id="UP000515158">
    <property type="component" value="Unplaced"/>
</dbReference>
<dbReference type="GO" id="GO:0005576">
    <property type="term" value="C:extracellular region"/>
    <property type="evidence" value="ECO:0007669"/>
    <property type="project" value="UniProtKB-SubCell"/>
</dbReference>